<comment type="caution">
    <text evidence="2">The sequence shown here is derived from an EMBL/GenBank/DDBJ whole genome shotgun (WGS) entry which is preliminary data.</text>
</comment>
<gene>
    <name evidence="2" type="ORF">XM47_03190</name>
</gene>
<dbReference type="OrthoDB" id="5569826at2"/>
<keyword evidence="3" id="KW-1185">Reference proteome</keyword>
<dbReference type="EMBL" id="LAZL01000003">
    <property type="protein sequence ID" value="KMT66553.1"/>
    <property type="molecule type" value="Genomic_DNA"/>
</dbReference>
<dbReference type="InterPro" id="IPR018643">
    <property type="entry name" value="DUF2069_membrane"/>
</dbReference>
<keyword evidence="1" id="KW-1133">Transmembrane helix</keyword>
<accession>A0A0J8H0L6</accession>
<evidence type="ECO:0000313" key="2">
    <source>
        <dbReference type="EMBL" id="KMT66553.1"/>
    </source>
</evidence>
<dbReference type="STRING" id="1513271.XM47_03190"/>
<keyword evidence="1" id="KW-0472">Membrane</keyword>
<evidence type="ECO:0000313" key="3">
    <source>
        <dbReference type="Proteomes" id="UP000037600"/>
    </source>
</evidence>
<dbReference type="Pfam" id="PF09842">
    <property type="entry name" value="DUF2069"/>
    <property type="match status" value="1"/>
</dbReference>
<keyword evidence="1" id="KW-0812">Transmembrane</keyword>
<dbReference type="RefSeq" id="WP_048689551.1">
    <property type="nucleotide sequence ID" value="NZ_KQ130483.1"/>
</dbReference>
<feature type="transmembrane region" description="Helical" evidence="1">
    <location>
        <begin position="98"/>
        <end position="118"/>
    </location>
</feature>
<feature type="transmembrane region" description="Helical" evidence="1">
    <location>
        <begin position="17"/>
        <end position="36"/>
    </location>
</feature>
<dbReference type="AlphaFoldDB" id="A0A0J8H0L6"/>
<reference evidence="2 3" key="1">
    <citation type="submission" date="2015-04" db="EMBL/GenBank/DDBJ databases">
        <title>Draft Genome Sequence of the Novel Agar-Digesting Marine Bacterium Q1.</title>
        <authorList>
            <person name="Li Y."/>
            <person name="Li D."/>
            <person name="Chen G."/>
            <person name="Du Z."/>
        </authorList>
    </citation>
    <scope>NUCLEOTIDE SEQUENCE [LARGE SCALE GENOMIC DNA]</scope>
    <source>
        <strain evidence="2 3">Q1</strain>
    </source>
</reference>
<dbReference type="Proteomes" id="UP000037600">
    <property type="component" value="Unassembled WGS sequence"/>
</dbReference>
<proteinExistence type="predicted"/>
<feature type="transmembrane region" description="Helical" evidence="1">
    <location>
        <begin position="72"/>
        <end position="92"/>
    </location>
</feature>
<organism evidence="2 3">
    <name type="scientific">Catenovulum maritimum</name>
    <dbReference type="NCBI Taxonomy" id="1513271"/>
    <lineage>
        <taxon>Bacteria</taxon>
        <taxon>Pseudomonadati</taxon>
        <taxon>Pseudomonadota</taxon>
        <taxon>Gammaproteobacteria</taxon>
        <taxon>Alteromonadales</taxon>
        <taxon>Alteromonadaceae</taxon>
        <taxon>Catenovulum</taxon>
    </lineage>
</organism>
<feature type="transmembrane region" description="Helical" evidence="1">
    <location>
        <begin position="48"/>
        <end position="65"/>
    </location>
</feature>
<sequence length="136" mass="15700">MTDKTSPNLQKIKTAKLIALIGFFGIFLLVPIWHLWLAPPMEGMSKTFVMAIWFTPLLFPLKGLVQGKPYTYAWSNFVCMFYFLHSLTLIYASEHERMLAGIEFVFSLTWFLGACYYAKWQGQYLGLGLKKLKKDA</sequence>
<evidence type="ECO:0000256" key="1">
    <source>
        <dbReference type="SAM" id="Phobius"/>
    </source>
</evidence>
<name>A0A0J8H0L6_9ALTE</name>
<protein>
    <submittedName>
        <fullName evidence="2">Membrane protein</fullName>
    </submittedName>
</protein>